<dbReference type="Proteomes" id="UP001157069">
    <property type="component" value="Unassembled WGS sequence"/>
</dbReference>
<evidence type="ECO:0000313" key="3">
    <source>
        <dbReference type="EMBL" id="GMA92752.1"/>
    </source>
</evidence>
<dbReference type="EMBL" id="BSVA01000001">
    <property type="protein sequence ID" value="GMA92752.1"/>
    <property type="molecule type" value="Genomic_DNA"/>
</dbReference>
<feature type="region of interest" description="Disordered" evidence="2">
    <location>
        <begin position="1"/>
        <end position="22"/>
    </location>
</feature>
<reference evidence="4" key="1">
    <citation type="journal article" date="2019" name="Int. J. Syst. Evol. Microbiol.">
        <title>The Global Catalogue of Microorganisms (GCM) 10K type strain sequencing project: providing services to taxonomists for standard genome sequencing and annotation.</title>
        <authorList>
            <consortium name="The Broad Institute Genomics Platform"/>
            <consortium name="The Broad Institute Genome Sequencing Center for Infectious Disease"/>
            <person name="Wu L."/>
            <person name="Ma J."/>
        </authorList>
    </citation>
    <scope>NUCLEOTIDE SEQUENCE [LARGE SCALE GENOMIC DNA]</scope>
    <source>
        <strain evidence="4">NBRC 108755</strain>
    </source>
</reference>
<accession>A0ABQ6JYM5</accession>
<evidence type="ECO:0000256" key="2">
    <source>
        <dbReference type="SAM" id="MobiDB-lite"/>
    </source>
</evidence>
<evidence type="ECO:0000256" key="1">
    <source>
        <dbReference type="SAM" id="Coils"/>
    </source>
</evidence>
<evidence type="ECO:0000313" key="4">
    <source>
        <dbReference type="Proteomes" id="UP001157069"/>
    </source>
</evidence>
<feature type="compositionally biased region" description="Basic and acidic residues" evidence="2">
    <location>
        <begin position="1"/>
        <end position="21"/>
    </location>
</feature>
<keyword evidence="1" id="KW-0175">Coiled coil</keyword>
<proteinExistence type="predicted"/>
<comment type="caution">
    <text evidence="3">The sequence shown here is derived from an EMBL/GenBank/DDBJ whole genome shotgun (WGS) entry which is preliminary data.</text>
</comment>
<gene>
    <name evidence="3" type="ORF">GCM10025869_32810</name>
</gene>
<feature type="coiled-coil region" evidence="1">
    <location>
        <begin position="48"/>
        <end position="75"/>
    </location>
</feature>
<protein>
    <submittedName>
        <fullName evidence="3">Uncharacterized protein</fullName>
    </submittedName>
</protein>
<organism evidence="3 4">
    <name type="scientific">Homoserinibacter gongjuensis</name>
    <dbReference type="NCBI Taxonomy" id="1162968"/>
    <lineage>
        <taxon>Bacteria</taxon>
        <taxon>Bacillati</taxon>
        <taxon>Actinomycetota</taxon>
        <taxon>Actinomycetes</taxon>
        <taxon>Micrococcales</taxon>
        <taxon>Microbacteriaceae</taxon>
        <taxon>Homoserinibacter</taxon>
    </lineage>
</organism>
<sequence>MHEGSGVEELEGRGDRHDRGELAVGGCGVELGERALVRDRGDGAPAPVAEQRAEALAAREQLARLRDERRQIRRDLAERGRSGVERIVDSSGHEVD</sequence>
<keyword evidence="4" id="KW-1185">Reference proteome</keyword>
<name>A0ABQ6JYM5_9MICO</name>